<gene>
    <name evidence="2" type="ORF">PVAP13_8KG099504</name>
</gene>
<protein>
    <recommendedName>
        <fullName evidence="1">DUF1618 domain-containing protein</fullName>
    </recommendedName>
</protein>
<dbReference type="EMBL" id="CM029051">
    <property type="protein sequence ID" value="KAG2560550.1"/>
    <property type="molecule type" value="Genomic_DNA"/>
</dbReference>
<sequence>METGATQPPTSGSSAATANPRWVLLLDLCKEKSAGSYAAADARTLATAHTTTGHLIGVSLCLAATPAVSSAGGAVIVAHGDSILINIWLEIQRGFLNMHKTDDYFVYNAGAAAAEPRPRLPSLLLLPATYLTEQGRQEMHSVERPAVICRDDTEPLSSSWSIHTVLAVGDAQLCWVDLYRGLQFCCVFDGESPVLRHVPLPPEAREMEPRTSPESSRNVGVVVPASGGAPALKFVGVFPRCCCGGAGATHCRRSRHAYTVRTWTLSTDTMAWAMDAMVDATELWALGAYDGAGLPRVPLGRPIEIPSYGMDRDDMLKAYSILSCDDGRRFGSLLGLPKNLRKDWLLMEIKATEA</sequence>
<dbReference type="PANTHER" id="PTHR33074:SF124">
    <property type="entry name" value="DUF1618 DOMAIN-CONTAINING PROTEIN"/>
    <property type="match status" value="1"/>
</dbReference>
<dbReference type="AlphaFoldDB" id="A0A8T0PG12"/>
<feature type="domain" description="DUF1618" evidence="1">
    <location>
        <begin position="175"/>
        <end position="314"/>
    </location>
</feature>
<accession>A0A8T0PG12</accession>
<dbReference type="PANTHER" id="PTHR33074">
    <property type="entry name" value="EXPRESSED PROTEIN-RELATED"/>
    <property type="match status" value="1"/>
</dbReference>
<dbReference type="InterPro" id="IPR011676">
    <property type="entry name" value="DUF1618"/>
</dbReference>
<evidence type="ECO:0000313" key="3">
    <source>
        <dbReference type="Proteomes" id="UP000823388"/>
    </source>
</evidence>
<name>A0A8T0PG12_PANVG</name>
<evidence type="ECO:0000259" key="1">
    <source>
        <dbReference type="Pfam" id="PF07762"/>
    </source>
</evidence>
<proteinExistence type="predicted"/>
<evidence type="ECO:0000313" key="2">
    <source>
        <dbReference type="EMBL" id="KAG2560550.1"/>
    </source>
</evidence>
<dbReference type="Proteomes" id="UP000823388">
    <property type="component" value="Chromosome 8K"/>
</dbReference>
<reference evidence="2" key="1">
    <citation type="submission" date="2020-05" db="EMBL/GenBank/DDBJ databases">
        <title>WGS assembly of Panicum virgatum.</title>
        <authorList>
            <person name="Lovell J.T."/>
            <person name="Jenkins J."/>
            <person name="Shu S."/>
            <person name="Juenger T.E."/>
            <person name="Schmutz J."/>
        </authorList>
    </citation>
    <scope>NUCLEOTIDE SEQUENCE</scope>
    <source>
        <strain evidence="2">AP13</strain>
    </source>
</reference>
<dbReference type="Pfam" id="PF07762">
    <property type="entry name" value="DUF1618"/>
    <property type="match status" value="1"/>
</dbReference>
<keyword evidence="3" id="KW-1185">Reference proteome</keyword>
<comment type="caution">
    <text evidence="2">The sequence shown here is derived from an EMBL/GenBank/DDBJ whole genome shotgun (WGS) entry which is preliminary data.</text>
</comment>
<organism evidence="2 3">
    <name type="scientific">Panicum virgatum</name>
    <name type="common">Blackwell switchgrass</name>
    <dbReference type="NCBI Taxonomy" id="38727"/>
    <lineage>
        <taxon>Eukaryota</taxon>
        <taxon>Viridiplantae</taxon>
        <taxon>Streptophyta</taxon>
        <taxon>Embryophyta</taxon>
        <taxon>Tracheophyta</taxon>
        <taxon>Spermatophyta</taxon>
        <taxon>Magnoliopsida</taxon>
        <taxon>Liliopsida</taxon>
        <taxon>Poales</taxon>
        <taxon>Poaceae</taxon>
        <taxon>PACMAD clade</taxon>
        <taxon>Panicoideae</taxon>
        <taxon>Panicodae</taxon>
        <taxon>Paniceae</taxon>
        <taxon>Panicinae</taxon>
        <taxon>Panicum</taxon>
        <taxon>Panicum sect. Hiantes</taxon>
    </lineage>
</organism>